<keyword evidence="1" id="KW-1133">Transmembrane helix</keyword>
<dbReference type="AlphaFoldDB" id="A0A0D7AXX3"/>
<reference evidence="2 3" key="1">
    <citation type="journal article" date="2015" name="Fungal Genet. Biol.">
        <title>Evolution of novel wood decay mechanisms in Agaricales revealed by the genome sequences of Fistulina hepatica and Cylindrobasidium torrendii.</title>
        <authorList>
            <person name="Floudas D."/>
            <person name="Held B.W."/>
            <person name="Riley R."/>
            <person name="Nagy L.G."/>
            <person name="Koehler G."/>
            <person name="Ransdell A.S."/>
            <person name="Younus H."/>
            <person name="Chow J."/>
            <person name="Chiniquy J."/>
            <person name="Lipzen A."/>
            <person name="Tritt A."/>
            <person name="Sun H."/>
            <person name="Haridas S."/>
            <person name="LaButti K."/>
            <person name="Ohm R.A."/>
            <person name="Kues U."/>
            <person name="Blanchette R.A."/>
            <person name="Grigoriev I.V."/>
            <person name="Minto R.E."/>
            <person name="Hibbett D.S."/>
        </authorList>
    </citation>
    <scope>NUCLEOTIDE SEQUENCE [LARGE SCALE GENOMIC DNA]</scope>
    <source>
        <strain evidence="2 3">FP15055 ss-10</strain>
    </source>
</reference>
<name>A0A0D7AXX3_9AGAR</name>
<evidence type="ECO:0008006" key="4">
    <source>
        <dbReference type="Google" id="ProtNLM"/>
    </source>
</evidence>
<dbReference type="Proteomes" id="UP000054007">
    <property type="component" value="Unassembled WGS sequence"/>
</dbReference>
<dbReference type="OrthoDB" id="5076166at2759"/>
<protein>
    <recommendedName>
        <fullName evidence="4">Cytochrome P450</fullName>
    </recommendedName>
</protein>
<feature type="transmembrane region" description="Helical" evidence="1">
    <location>
        <begin position="6"/>
        <end position="24"/>
    </location>
</feature>
<accession>A0A0D7AXX3</accession>
<keyword evidence="1" id="KW-0472">Membrane</keyword>
<dbReference type="STRING" id="1314674.A0A0D7AXX3"/>
<dbReference type="EMBL" id="KN880722">
    <property type="protein sequence ID" value="KIY63092.1"/>
    <property type="molecule type" value="Genomic_DNA"/>
</dbReference>
<organism evidence="2 3">
    <name type="scientific">Cylindrobasidium torrendii FP15055 ss-10</name>
    <dbReference type="NCBI Taxonomy" id="1314674"/>
    <lineage>
        <taxon>Eukaryota</taxon>
        <taxon>Fungi</taxon>
        <taxon>Dikarya</taxon>
        <taxon>Basidiomycota</taxon>
        <taxon>Agaricomycotina</taxon>
        <taxon>Agaricomycetes</taxon>
        <taxon>Agaricomycetidae</taxon>
        <taxon>Agaricales</taxon>
        <taxon>Marasmiineae</taxon>
        <taxon>Physalacriaceae</taxon>
        <taxon>Cylindrobasidium</taxon>
    </lineage>
</organism>
<evidence type="ECO:0000256" key="1">
    <source>
        <dbReference type="SAM" id="Phobius"/>
    </source>
</evidence>
<sequence length="95" mass="10438">MSFPLDIGLGTIIATVGLLLLWSISTAARRHRSMVAQIRGPPSPSWVVGHEQSFRNQDQVGDLEFQWVREYGAAFRLKGVFGEDALMVVGSTVHA</sequence>
<keyword evidence="3" id="KW-1185">Reference proteome</keyword>
<evidence type="ECO:0000313" key="2">
    <source>
        <dbReference type="EMBL" id="KIY63092.1"/>
    </source>
</evidence>
<gene>
    <name evidence="2" type="ORF">CYLTODRAFT_426399</name>
</gene>
<evidence type="ECO:0000313" key="3">
    <source>
        <dbReference type="Proteomes" id="UP000054007"/>
    </source>
</evidence>
<keyword evidence="1" id="KW-0812">Transmembrane</keyword>
<proteinExistence type="predicted"/>